<feature type="transmembrane region" description="Helical" evidence="1">
    <location>
        <begin position="12"/>
        <end position="38"/>
    </location>
</feature>
<name>A0A5C5UYS2_9BACT</name>
<evidence type="ECO:0000256" key="1">
    <source>
        <dbReference type="SAM" id="Phobius"/>
    </source>
</evidence>
<gene>
    <name evidence="2" type="ORF">Enr8_34260</name>
</gene>
<sequence>MEILKRIWDDEAGFIISVELLLLATVVVIGILVGLAAVRDSITGELSDVGGAIGDMDQSFTLYGITGPSAAVSGSDFGDAADSSDANGDPPGVMDNCIVVVPNDGDESGVAPLPNG</sequence>
<protein>
    <submittedName>
        <fullName evidence="2">Uncharacterized protein</fullName>
    </submittedName>
</protein>
<reference evidence="2 3" key="1">
    <citation type="submission" date="2019-02" db="EMBL/GenBank/DDBJ databases">
        <title>Deep-cultivation of Planctomycetes and their phenomic and genomic characterization uncovers novel biology.</title>
        <authorList>
            <person name="Wiegand S."/>
            <person name="Jogler M."/>
            <person name="Boedeker C."/>
            <person name="Pinto D."/>
            <person name="Vollmers J."/>
            <person name="Rivas-Marin E."/>
            <person name="Kohn T."/>
            <person name="Peeters S.H."/>
            <person name="Heuer A."/>
            <person name="Rast P."/>
            <person name="Oberbeckmann S."/>
            <person name="Bunk B."/>
            <person name="Jeske O."/>
            <person name="Meyerdierks A."/>
            <person name="Storesund J.E."/>
            <person name="Kallscheuer N."/>
            <person name="Luecker S."/>
            <person name="Lage O.M."/>
            <person name="Pohl T."/>
            <person name="Merkel B.J."/>
            <person name="Hornburger P."/>
            <person name="Mueller R.-W."/>
            <person name="Bruemmer F."/>
            <person name="Labrenz M."/>
            <person name="Spormann A.M."/>
            <person name="Op Den Camp H."/>
            <person name="Overmann J."/>
            <person name="Amann R."/>
            <person name="Jetten M.S.M."/>
            <person name="Mascher T."/>
            <person name="Medema M.H."/>
            <person name="Devos D.P."/>
            <person name="Kaster A.-K."/>
            <person name="Ovreas L."/>
            <person name="Rohde M."/>
            <person name="Galperin M.Y."/>
            <person name="Jogler C."/>
        </authorList>
    </citation>
    <scope>NUCLEOTIDE SEQUENCE [LARGE SCALE GENOMIC DNA]</scope>
    <source>
        <strain evidence="2 3">Enr8</strain>
    </source>
</reference>
<dbReference type="OrthoDB" id="278295at2"/>
<comment type="caution">
    <text evidence="2">The sequence shown here is derived from an EMBL/GenBank/DDBJ whole genome shotgun (WGS) entry which is preliminary data.</text>
</comment>
<keyword evidence="1" id="KW-1133">Transmembrane helix</keyword>
<dbReference type="AlphaFoldDB" id="A0A5C5UYS2"/>
<keyword evidence="1" id="KW-0472">Membrane</keyword>
<proteinExistence type="predicted"/>
<evidence type="ECO:0000313" key="3">
    <source>
        <dbReference type="Proteomes" id="UP000318878"/>
    </source>
</evidence>
<dbReference type="EMBL" id="SJPF01000004">
    <property type="protein sequence ID" value="TWT31504.1"/>
    <property type="molecule type" value="Genomic_DNA"/>
</dbReference>
<evidence type="ECO:0000313" key="2">
    <source>
        <dbReference type="EMBL" id="TWT31504.1"/>
    </source>
</evidence>
<organism evidence="2 3">
    <name type="scientific">Blastopirellula retiformator</name>
    <dbReference type="NCBI Taxonomy" id="2527970"/>
    <lineage>
        <taxon>Bacteria</taxon>
        <taxon>Pseudomonadati</taxon>
        <taxon>Planctomycetota</taxon>
        <taxon>Planctomycetia</taxon>
        <taxon>Pirellulales</taxon>
        <taxon>Pirellulaceae</taxon>
        <taxon>Blastopirellula</taxon>
    </lineage>
</organism>
<accession>A0A5C5UYS2</accession>
<keyword evidence="1" id="KW-0812">Transmembrane</keyword>
<keyword evidence="3" id="KW-1185">Reference proteome</keyword>
<dbReference type="RefSeq" id="WP_146433671.1">
    <property type="nucleotide sequence ID" value="NZ_SJPF01000004.1"/>
</dbReference>
<dbReference type="Proteomes" id="UP000318878">
    <property type="component" value="Unassembled WGS sequence"/>
</dbReference>